<dbReference type="AlphaFoldDB" id="A0A263D7M5"/>
<dbReference type="SUPFAM" id="SSF47240">
    <property type="entry name" value="Ferritin-like"/>
    <property type="match status" value="1"/>
</dbReference>
<organism evidence="2 3">
    <name type="scientific">Amycolatopsis antarctica</name>
    <dbReference type="NCBI Taxonomy" id="1854586"/>
    <lineage>
        <taxon>Bacteria</taxon>
        <taxon>Bacillati</taxon>
        <taxon>Actinomycetota</taxon>
        <taxon>Actinomycetes</taxon>
        <taxon>Pseudonocardiales</taxon>
        <taxon>Pseudonocardiaceae</taxon>
        <taxon>Amycolatopsis</taxon>
    </lineage>
</organism>
<reference evidence="2 3" key="1">
    <citation type="submission" date="2017-07" db="EMBL/GenBank/DDBJ databases">
        <title>Amycolatopsis antarcticus sp. nov., isolated from the surface of an Antarcticus brown macroalga.</title>
        <authorList>
            <person name="Wang J."/>
            <person name="Leiva S."/>
            <person name="Huang J."/>
            <person name="Huang Y."/>
        </authorList>
    </citation>
    <scope>NUCLEOTIDE SEQUENCE [LARGE SCALE GENOMIC DNA]</scope>
    <source>
        <strain evidence="2 3">AU-G6</strain>
    </source>
</reference>
<dbReference type="CDD" id="cd00657">
    <property type="entry name" value="Ferritin_like"/>
    <property type="match status" value="1"/>
</dbReference>
<dbReference type="Pfam" id="PF14530">
    <property type="entry name" value="DUF4439"/>
    <property type="match status" value="1"/>
</dbReference>
<dbReference type="Gene3D" id="1.20.1260.10">
    <property type="match status" value="1"/>
</dbReference>
<dbReference type="RefSeq" id="WP_094861279.1">
    <property type="nucleotide sequence ID" value="NZ_NKYE01000002.1"/>
</dbReference>
<evidence type="ECO:0000313" key="3">
    <source>
        <dbReference type="Proteomes" id="UP000242444"/>
    </source>
</evidence>
<dbReference type="Proteomes" id="UP000242444">
    <property type="component" value="Unassembled WGS sequence"/>
</dbReference>
<dbReference type="OrthoDB" id="5192349at2"/>
<proteinExistence type="predicted"/>
<evidence type="ECO:0000259" key="1">
    <source>
        <dbReference type="Pfam" id="PF14530"/>
    </source>
</evidence>
<dbReference type="EMBL" id="NKYE01000002">
    <property type="protein sequence ID" value="OZM74381.1"/>
    <property type="molecule type" value="Genomic_DNA"/>
</dbReference>
<accession>A0A263D7M5</accession>
<dbReference type="PROSITE" id="PS51318">
    <property type="entry name" value="TAT"/>
    <property type="match status" value="1"/>
</dbReference>
<evidence type="ECO:0000313" key="2">
    <source>
        <dbReference type="EMBL" id="OZM74381.1"/>
    </source>
</evidence>
<keyword evidence="3" id="KW-1185">Reference proteome</keyword>
<comment type="caution">
    <text evidence="2">The sequence shown here is derived from an EMBL/GenBank/DDBJ whole genome shotgun (WGS) entry which is preliminary data.</text>
</comment>
<dbReference type="InterPro" id="IPR012347">
    <property type="entry name" value="Ferritin-like"/>
</dbReference>
<protein>
    <recommendedName>
        <fullName evidence="1">DUF4439 domain-containing protein</fullName>
    </recommendedName>
</protein>
<gene>
    <name evidence="2" type="ORF">CFN78_04430</name>
</gene>
<name>A0A263D7M5_9PSEU</name>
<feature type="domain" description="DUF4439" evidence="1">
    <location>
        <begin position="192"/>
        <end position="328"/>
    </location>
</feature>
<dbReference type="InterPro" id="IPR029447">
    <property type="entry name" value="DUF4439"/>
</dbReference>
<dbReference type="InterPro" id="IPR009078">
    <property type="entry name" value="Ferritin-like_SF"/>
</dbReference>
<dbReference type="InParanoid" id="A0A263D7M5"/>
<sequence length="330" mass="33301">MSDRHDALAVRADRVRPRTRRDVLRCVALAAVAVPLAAACGPGYAEGPDDLVPLRDQARADAESAAAIAGTGAAQSAALARQVAEVRSAHADALQAEIDRENRPAAESPARTAPASADLAGLGSRLDTARAQAAALVPAQPRHRASLLASVAAGCAAAQQLSDELGGGSDPGVDPAAAPVPSGTLPPETADALQRALTAEHAAVWVYGLVSAFLPGDYTAGVADGASEHRDRRDALERILNGAGATPVAPEAAYLPPKPVTDEQTAAAVVATAETDAATAWRGVLDGTDDGELRTVAMRALMGSASRGTAWRGEAGLTPAAIALPGRTAV</sequence>
<dbReference type="InterPro" id="IPR006311">
    <property type="entry name" value="TAT_signal"/>
</dbReference>